<organism evidence="1 2">
    <name type="scientific">Teichococcus coralli</name>
    <dbReference type="NCBI Taxonomy" id="2545983"/>
    <lineage>
        <taxon>Bacteria</taxon>
        <taxon>Pseudomonadati</taxon>
        <taxon>Pseudomonadota</taxon>
        <taxon>Alphaproteobacteria</taxon>
        <taxon>Acetobacterales</taxon>
        <taxon>Roseomonadaceae</taxon>
        <taxon>Roseomonas</taxon>
    </lineage>
</organism>
<evidence type="ECO:0000313" key="2">
    <source>
        <dbReference type="Proteomes" id="UP000460715"/>
    </source>
</evidence>
<sequence>MEKFKEINTILNKVIDRSEEDWVGLWEISDYLKEGAQSKDKFLMAKSLMIIERMLSLGFLVGSLDESATFQPWADQDVSVALQRIAHEWQLLGRAPAMYEICWFDLPDDRRAAARAAVTSS</sequence>
<protein>
    <submittedName>
        <fullName evidence="1">Uncharacterized protein</fullName>
    </submittedName>
</protein>
<keyword evidence="2" id="KW-1185">Reference proteome</keyword>
<comment type="caution">
    <text evidence="1">The sequence shown here is derived from an EMBL/GenBank/DDBJ whole genome shotgun (WGS) entry which is preliminary data.</text>
</comment>
<evidence type="ECO:0000313" key="1">
    <source>
        <dbReference type="EMBL" id="MXP65650.1"/>
    </source>
</evidence>
<proteinExistence type="predicted"/>
<dbReference type="Proteomes" id="UP000460715">
    <property type="component" value="Unassembled WGS sequence"/>
</dbReference>
<name>A0A845BHT8_9PROT</name>
<gene>
    <name evidence="1" type="ORF">E0493_20070</name>
</gene>
<reference evidence="1 2" key="1">
    <citation type="submission" date="2019-03" db="EMBL/GenBank/DDBJ databases">
        <title>Roseomonas sp. a novel Roseomonas species isolated from Sea whip Gorgonian.</title>
        <authorList>
            <person name="Li F."/>
            <person name="Pan X."/>
            <person name="Huang S."/>
            <person name="Li Z."/>
            <person name="Meng B."/>
        </authorList>
    </citation>
    <scope>NUCLEOTIDE SEQUENCE [LARGE SCALE GENOMIC DNA]</scope>
    <source>
        <strain evidence="1 2">M0104</strain>
    </source>
</reference>
<dbReference type="OrthoDB" id="9768634at2"/>
<dbReference type="RefSeq" id="WP_160939058.1">
    <property type="nucleotide sequence ID" value="NZ_SNVJ01000025.1"/>
</dbReference>
<accession>A0A845BHT8</accession>
<dbReference type="AlphaFoldDB" id="A0A845BHT8"/>
<dbReference type="EMBL" id="SNVJ01000025">
    <property type="protein sequence ID" value="MXP65650.1"/>
    <property type="molecule type" value="Genomic_DNA"/>
</dbReference>